<evidence type="ECO:0000256" key="1">
    <source>
        <dbReference type="ARBA" id="ARBA00009477"/>
    </source>
</evidence>
<dbReference type="InterPro" id="IPR058792">
    <property type="entry name" value="Beta-barrel_RND_2"/>
</dbReference>
<name>A0ABN1IEM1_9GAMM</name>
<dbReference type="PANTHER" id="PTHR30469:SF38">
    <property type="entry name" value="HLYD FAMILY SECRETION PROTEIN"/>
    <property type="match status" value="1"/>
</dbReference>
<gene>
    <name evidence="4" type="ORF">GCM10009105_09600</name>
</gene>
<dbReference type="SUPFAM" id="SSF111369">
    <property type="entry name" value="HlyD-like secretion proteins"/>
    <property type="match status" value="1"/>
</dbReference>
<dbReference type="NCBIfam" id="TIGR01730">
    <property type="entry name" value="RND_mfp"/>
    <property type="match status" value="1"/>
</dbReference>
<protein>
    <submittedName>
        <fullName evidence="4">Efflux RND transporter periplasmic adaptor subunit</fullName>
    </submittedName>
</protein>
<keyword evidence="5" id="KW-1185">Reference proteome</keyword>
<evidence type="ECO:0000313" key="4">
    <source>
        <dbReference type="EMBL" id="GAA0709284.1"/>
    </source>
</evidence>
<comment type="similarity">
    <text evidence="1">Belongs to the membrane fusion protein (MFP) (TC 8.A.1) family.</text>
</comment>
<dbReference type="Pfam" id="PF25973">
    <property type="entry name" value="BSH_CzcB"/>
    <property type="match status" value="1"/>
</dbReference>
<proteinExistence type="inferred from homology"/>
<dbReference type="PANTHER" id="PTHR30469">
    <property type="entry name" value="MULTIDRUG RESISTANCE PROTEIN MDTA"/>
    <property type="match status" value="1"/>
</dbReference>
<feature type="domain" description="CzcB-like barrel-sandwich hybrid" evidence="3">
    <location>
        <begin position="58"/>
        <end position="184"/>
    </location>
</feature>
<dbReference type="Gene3D" id="2.40.420.20">
    <property type="match status" value="1"/>
</dbReference>
<dbReference type="Gene3D" id="2.40.30.170">
    <property type="match status" value="1"/>
</dbReference>
<dbReference type="InterPro" id="IPR006143">
    <property type="entry name" value="RND_pump_MFP"/>
</dbReference>
<dbReference type="Pfam" id="PF25954">
    <property type="entry name" value="Beta-barrel_RND_2"/>
    <property type="match status" value="1"/>
</dbReference>
<dbReference type="Gene3D" id="2.40.50.100">
    <property type="match status" value="1"/>
</dbReference>
<organism evidence="4 5">
    <name type="scientific">Dokdonella soli</name>
    <dbReference type="NCBI Taxonomy" id="529810"/>
    <lineage>
        <taxon>Bacteria</taxon>
        <taxon>Pseudomonadati</taxon>
        <taxon>Pseudomonadota</taxon>
        <taxon>Gammaproteobacteria</taxon>
        <taxon>Lysobacterales</taxon>
        <taxon>Rhodanobacteraceae</taxon>
        <taxon>Dokdonella</taxon>
    </lineage>
</organism>
<dbReference type="EMBL" id="BAAAEU010000004">
    <property type="protein sequence ID" value="GAA0709284.1"/>
    <property type="molecule type" value="Genomic_DNA"/>
</dbReference>
<dbReference type="Proteomes" id="UP001501523">
    <property type="component" value="Unassembled WGS sequence"/>
</dbReference>
<sequence length="384" mass="40588">MLFSVLSLLVACSGGGGSPKDTNAAAHASIPVEVAAAKHQSVTANYSGTATLEAVGDAQVVAKTTGIVLKLMVEEGMHVQKGQVLALLDDDVARNKLAQATATLKKAEAAFDKAEKGFALKITPRNQYDSDKYDLETQRAVVAGSQLDLSYTRIVAPISGVIAKRSIKLGNLVQTNATLFEIVDMDPLQAVLNVPERDLDTLKAGQPVRMNVDALRGKTFEGTIARIAPVVDAASGTFRATCEFRDTTQTLKPGMFGRVEVAYDQRHDALVVPRAAIVEEDGESSVFTIEPAPAKPAAPNAAKGKPGEAVAAETAKPAAPSFVAKRRFVKTGYAEGDRIEVREGLQDGERVITIGRNAVRDGTEVQVIDSTPTAVAAVNTEKKP</sequence>
<evidence type="ECO:0000313" key="5">
    <source>
        <dbReference type="Proteomes" id="UP001501523"/>
    </source>
</evidence>
<dbReference type="InterPro" id="IPR058647">
    <property type="entry name" value="BSH_CzcB-like"/>
</dbReference>
<feature type="domain" description="CusB-like beta-barrel" evidence="2">
    <location>
        <begin position="192"/>
        <end position="262"/>
    </location>
</feature>
<dbReference type="RefSeq" id="WP_343787716.1">
    <property type="nucleotide sequence ID" value="NZ_BAAAEU010000004.1"/>
</dbReference>
<evidence type="ECO:0000259" key="3">
    <source>
        <dbReference type="Pfam" id="PF25973"/>
    </source>
</evidence>
<reference evidence="4 5" key="1">
    <citation type="journal article" date="2019" name="Int. J. Syst. Evol. Microbiol.">
        <title>The Global Catalogue of Microorganisms (GCM) 10K type strain sequencing project: providing services to taxonomists for standard genome sequencing and annotation.</title>
        <authorList>
            <consortium name="The Broad Institute Genomics Platform"/>
            <consortium name="The Broad Institute Genome Sequencing Center for Infectious Disease"/>
            <person name="Wu L."/>
            <person name="Ma J."/>
        </authorList>
    </citation>
    <scope>NUCLEOTIDE SEQUENCE [LARGE SCALE GENOMIC DNA]</scope>
    <source>
        <strain evidence="4 5">JCM 15421</strain>
    </source>
</reference>
<dbReference type="Gene3D" id="1.10.287.470">
    <property type="entry name" value="Helix hairpin bin"/>
    <property type="match status" value="1"/>
</dbReference>
<evidence type="ECO:0000259" key="2">
    <source>
        <dbReference type="Pfam" id="PF25954"/>
    </source>
</evidence>
<comment type="caution">
    <text evidence="4">The sequence shown here is derived from an EMBL/GenBank/DDBJ whole genome shotgun (WGS) entry which is preliminary data.</text>
</comment>
<accession>A0ABN1IEM1</accession>